<gene>
    <name evidence="1" type="ORF">PHACADRAFT_167708</name>
</gene>
<accession>K5XBK7</accession>
<dbReference type="KEGG" id="pco:PHACADRAFT_167708"/>
<evidence type="ECO:0000313" key="2">
    <source>
        <dbReference type="Proteomes" id="UP000008370"/>
    </source>
</evidence>
<dbReference type="AlphaFoldDB" id="K5XBK7"/>
<dbReference type="OrthoDB" id="3268787at2759"/>
<organism evidence="1 2">
    <name type="scientific">Phanerochaete carnosa (strain HHB-10118-sp)</name>
    <name type="common">White-rot fungus</name>
    <name type="synonym">Peniophora carnosa</name>
    <dbReference type="NCBI Taxonomy" id="650164"/>
    <lineage>
        <taxon>Eukaryota</taxon>
        <taxon>Fungi</taxon>
        <taxon>Dikarya</taxon>
        <taxon>Basidiomycota</taxon>
        <taxon>Agaricomycotina</taxon>
        <taxon>Agaricomycetes</taxon>
        <taxon>Polyporales</taxon>
        <taxon>Phanerochaetaceae</taxon>
        <taxon>Phanerochaete</taxon>
    </lineage>
</organism>
<dbReference type="InParanoid" id="K5XBK7"/>
<dbReference type="GeneID" id="18909399"/>
<keyword evidence="2" id="KW-1185">Reference proteome</keyword>
<dbReference type="STRING" id="650164.K5XBK7"/>
<dbReference type="RefSeq" id="XP_007389800.1">
    <property type="nucleotide sequence ID" value="XM_007389738.1"/>
</dbReference>
<name>K5XBK7_PHACS</name>
<sequence>MFAIPVQPDTNETHKALPSFGSMMISRISKAFICSLYSFGLPLKRLDSDTPLRVRGILKVADKYEVDSIHSRTIQHLKEDWPTSALAWLRFCRDEKLYSEDCARYLSLEDDTEHPEDHFPEPASAIRLARDLELSSIFPAALPHAHRAFLLDTQAGRSPDSNVVGDEEEDDGTPNCYQIILRKHDEFSAARYSSLWTGVEEVECLDPIAVPQEPRDAATNWKMCASCTELFRTKIADEIKRLWDDLPRIFGVVPEES</sequence>
<dbReference type="Proteomes" id="UP000008370">
    <property type="component" value="Unassembled WGS sequence"/>
</dbReference>
<proteinExistence type="predicted"/>
<reference evidence="1 2" key="1">
    <citation type="journal article" date="2012" name="BMC Genomics">
        <title>Comparative genomics of the white-rot fungi, Phanerochaete carnosa and P. chrysosporium, to elucidate the genetic basis of the distinct wood types they colonize.</title>
        <authorList>
            <person name="Suzuki H."/>
            <person name="MacDonald J."/>
            <person name="Syed K."/>
            <person name="Salamov A."/>
            <person name="Hori C."/>
            <person name="Aerts A."/>
            <person name="Henrissat B."/>
            <person name="Wiebenga A."/>
            <person name="vanKuyk P.A."/>
            <person name="Barry K."/>
            <person name="Lindquist E."/>
            <person name="LaButti K."/>
            <person name="Lapidus A."/>
            <person name="Lucas S."/>
            <person name="Coutinho P."/>
            <person name="Gong Y."/>
            <person name="Samejima M."/>
            <person name="Mahadevan R."/>
            <person name="Abou-Zaid M."/>
            <person name="de Vries R.P."/>
            <person name="Igarashi K."/>
            <person name="Yadav J.S."/>
            <person name="Grigoriev I.V."/>
            <person name="Master E.R."/>
        </authorList>
    </citation>
    <scope>NUCLEOTIDE SEQUENCE [LARGE SCALE GENOMIC DNA]</scope>
    <source>
        <strain evidence="1 2">HHB-10118-sp</strain>
    </source>
</reference>
<evidence type="ECO:0000313" key="1">
    <source>
        <dbReference type="EMBL" id="EKM60332.1"/>
    </source>
</evidence>
<dbReference type="EMBL" id="JH930468">
    <property type="protein sequence ID" value="EKM60332.1"/>
    <property type="molecule type" value="Genomic_DNA"/>
</dbReference>
<protein>
    <submittedName>
        <fullName evidence="1">Uncharacterized protein</fullName>
    </submittedName>
</protein>
<dbReference type="HOGENOM" id="CLU_1082233_0_0_1"/>